<feature type="compositionally biased region" description="Polar residues" evidence="1">
    <location>
        <begin position="48"/>
        <end position="63"/>
    </location>
</feature>
<dbReference type="AlphaFoldDB" id="A0A6J7QW53"/>
<organism evidence="2">
    <name type="scientific">freshwater metagenome</name>
    <dbReference type="NCBI Taxonomy" id="449393"/>
    <lineage>
        <taxon>unclassified sequences</taxon>
        <taxon>metagenomes</taxon>
        <taxon>ecological metagenomes</taxon>
    </lineage>
</organism>
<gene>
    <name evidence="2" type="ORF">UFOPK4061_01336</name>
</gene>
<sequence>MTAMNETPEPAPSTSICSTMSLTTSAITQVPMAKYPPESRNARKEIGSESTPAMMTASGTARNGSMPKVSAM</sequence>
<evidence type="ECO:0000313" key="2">
    <source>
        <dbReference type="EMBL" id="CAB5020023.1"/>
    </source>
</evidence>
<dbReference type="EMBL" id="CAFBPD010000247">
    <property type="protein sequence ID" value="CAB5020023.1"/>
    <property type="molecule type" value="Genomic_DNA"/>
</dbReference>
<name>A0A6J7QW53_9ZZZZ</name>
<protein>
    <submittedName>
        <fullName evidence="2">Unannotated protein</fullName>
    </submittedName>
</protein>
<proteinExistence type="predicted"/>
<accession>A0A6J7QW53</accession>
<reference evidence="2" key="1">
    <citation type="submission" date="2020-05" db="EMBL/GenBank/DDBJ databases">
        <authorList>
            <person name="Chiriac C."/>
            <person name="Salcher M."/>
            <person name="Ghai R."/>
            <person name="Kavagutti S V."/>
        </authorList>
    </citation>
    <scope>NUCLEOTIDE SEQUENCE</scope>
</reference>
<evidence type="ECO:0000256" key="1">
    <source>
        <dbReference type="SAM" id="MobiDB-lite"/>
    </source>
</evidence>
<feature type="region of interest" description="Disordered" evidence="1">
    <location>
        <begin position="29"/>
        <end position="72"/>
    </location>
</feature>